<evidence type="ECO:0000256" key="6">
    <source>
        <dbReference type="SAM" id="Phobius"/>
    </source>
</evidence>
<feature type="transmembrane region" description="Helical" evidence="6">
    <location>
        <begin position="290"/>
        <end position="306"/>
    </location>
</feature>
<evidence type="ECO:0000259" key="7">
    <source>
        <dbReference type="PROSITE" id="PS50850"/>
    </source>
</evidence>
<dbReference type="Proteomes" id="UP000266568">
    <property type="component" value="Unassembled WGS sequence"/>
</dbReference>
<dbReference type="OrthoDB" id="9773957at2"/>
<keyword evidence="9" id="KW-1185">Reference proteome</keyword>
<feature type="transmembrane region" description="Helical" evidence="6">
    <location>
        <begin position="58"/>
        <end position="78"/>
    </location>
</feature>
<organism evidence="8 9">
    <name type="scientific">Hephaestia caeni</name>
    <dbReference type="NCBI Taxonomy" id="645617"/>
    <lineage>
        <taxon>Bacteria</taxon>
        <taxon>Pseudomonadati</taxon>
        <taxon>Pseudomonadota</taxon>
        <taxon>Alphaproteobacteria</taxon>
        <taxon>Sphingomonadales</taxon>
        <taxon>Sphingomonadaceae</taxon>
        <taxon>Hephaestia</taxon>
    </lineage>
</organism>
<dbReference type="FunFam" id="1.20.1250.20:FF:000018">
    <property type="entry name" value="MFS transporter permease"/>
    <property type="match status" value="1"/>
</dbReference>
<feature type="transmembrane region" description="Helical" evidence="6">
    <location>
        <begin position="148"/>
        <end position="170"/>
    </location>
</feature>
<keyword evidence="4 6" id="KW-1133">Transmembrane helix</keyword>
<name>A0A397NHV6_9SPHN</name>
<dbReference type="EMBL" id="QXDC01000004">
    <property type="protein sequence ID" value="RIA37090.1"/>
    <property type="molecule type" value="Genomic_DNA"/>
</dbReference>
<evidence type="ECO:0000313" key="9">
    <source>
        <dbReference type="Proteomes" id="UP000266568"/>
    </source>
</evidence>
<dbReference type="SUPFAM" id="SSF103473">
    <property type="entry name" value="MFS general substrate transporter"/>
    <property type="match status" value="1"/>
</dbReference>
<evidence type="ECO:0000256" key="2">
    <source>
        <dbReference type="ARBA" id="ARBA00022448"/>
    </source>
</evidence>
<feature type="transmembrane region" description="Helical" evidence="6">
    <location>
        <begin position="182"/>
        <end position="204"/>
    </location>
</feature>
<dbReference type="AlphaFoldDB" id="A0A397NHV6"/>
<dbReference type="Gene3D" id="1.20.1250.20">
    <property type="entry name" value="MFS general substrate transporter like domains"/>
    <property type="match status" value="2"/>
</dbReference>
<reference evidence="8 9" key="1">
    <citation type="submission" date="2018-08" db="EMBL/GenBank/DDBJ databases">
        <title>Genomic Encyclopedia of Type Strains, Phase IV (KMG-IV): sequencing the most valuable type-strain genomes for metagenomic binning, comparative biology and taxonomic classification.</title>
        <authorList>
            <person name="Goeker M."/>
        </authorList>
    </citation>
    <scope>NUCLEOTIDE SEQUENCE [LARGE SCALE GENOMIC DNA]</scope>
    <source>
        <strain evidence="8 9">DSM 25527</strain>
    </source>
</reference>
<accession>A0A397NHV6</accession>
<feature type="transmembrane region" description="Helical" evidence="6">
    <location>
        <begin position="404"/>
        <end position="425"/>
    </location>
</feature>
<feature type="domain" description="Major facilitator superfamily (MFS) profile" evidence="7">
    <location>
        <begin position="24"/>
        <end position="428"/>
    </location>
</feature>
<dbReference type="PROSITE" id="PS50850">
    <property type="entry name" value="MFS"/>
    <property type="match status" value="1"/>
</dbReference>
<evidence type="ECO:0000256" key="1">
    <source>
        <dbReference type="ARBA" id="ARBA00004141"/>
    </source>
</evidence>
<dbReference type="PANTHER" id="PTHR43791:SF36">
    <property type="entry name" value="TRANSPORTER, PUTATIVE (AFU_ORTHOLOGUE AFUA_6G08340)-RELATED"/>
    <property type="match status" value="1"/>
</dbReference>
<feature type="transmembrane region" description="Helical" evidence="6">
    <location>
        <begin position="313"/>
        <end position="333"/>
    </location>
</feature>
<dbReference type="InterPro" id="IPR011701">
    <property type="entry name" value="MFS"/>
</dbReference>
<dbReference type="InterPro" id="IPR020846">
    <property type="entry name" value="MFS_dom"/>
</dbReference>
<keyword evidence="2" id="KW-0813">Transport</keyword>
<feature type="transmembrane region" description="Helical" evidence="6">
    <location>
        <begin position="339"/>
        <end position="358"/>
    </location>
</feature>
<feature type="transmembrane region" description="Helical" evidence="6">
    <location>
        <begin position="249"/>
        <end position="270"/>
    </location>
</feature>
<evidence type="ECO:0000313" key="8">
    <source>
        <dbReference type="EMBL" id="RIA37090.1"/>
    </source>
</evidence>
<dbReference type="Pfam" id="PF07690">
    <property type="entry name" value="MFS_1"/>
    <property type="match status" value="1"/>
</dbReference>
<comment type="subcellular location">
    <subcellularLocation>
        <location evidence="1">Membrane</location>
        <topology evidence="1">Multi-pass membrane protein</topology>
    </subcellularLocation>
</comment>
<gene>
    <name evidence="8" type="ORF">DFR49_2965</name>
</gene>
<dbReference type="RefSeq" id="WP_119036469.1">
    <property type="nucleotide sequence ID" value="NZ_QXDC01000004.1"/>
</dbReference>
<sequence>MSSYVHYEPNAEQKALLDRVLWKVMPLVIALMAIGTIDRSNIGFAKLTMVSDLGMSEAVFALGASLFYLGYIVFEIPSALGAHKFGARIWFARIMLTWGAATVALAFTSSTAMFYLFRFLLGAAEAGLYPGLLFYVTLWFPKSYHAKAMGLLTIGSALGNGLGALISGPLLDLNGFMGVAGWQWIFIVTGLMPILGVGVVVMTMSDTVEKARFLTNEEKAELSALIGPRRETRHHSFMDILKAIATPRVLGHGLTYTTLLTALYGVIYWAPSVVRTFGVTGTQNGLLVTLPWAIDIVLLLLIPPLLRNRPAVLKAFIALTLVGSIAFAAAVFIDQSIFRYAMLLVGIPCISIGLALYWTFPARLLTGAQAAAALAAISTFGNTGGLAGQNLMPALAKVGGDASAALLVPCVCLGLLCFGALVLLIRSREDGRPAA</sequence>
<protein>
    <submittedName>
        <fullName evidence="8">MFS transporter</fullName>
    </submittedName>
</protein>
<comment type="caution">
    <text evidence="8">The sequence shown here is derived from an EMBL/GenBank/DDBJ whole genome shotgun (WGS) entry which is preliminary data.</text>
</comment>
<dbReference type="PANTHER" id="PTHR43791">
    <property type="entry name" value="PERMEASE-RELATED"/>
    <property type="match status" value="1"/>
</dbReference>
<evidence type="ECO:0000256" key="3">
    <source>
        <dbReference type="ARBA" id="ARBA00022692"/>
    </source>
</evidence>
<keyword evidence="3 6" id="KW-0812">Transmembrane</keyword>
<dbReference type="GO" id="GO:0016020">
    <property type="term" value="C:membrane"/>
    <property type="evidence" value="ECO:0007669"/>
    <property type="project" value="UniProtKB-SubCell"/>
</dbReference>
<feature type="transmembrane region" description="Helical" evidence="6">
    <location>
        <begin position="115"/>
        <end position="136"/>
    </location>
</feature>
<feature type="transmembrane region" description="Helical" evidence="6">
    <location>
        <begin position="20"/>
        <end position="38"/>
    </location>
</feature>
<evidence type="ECO:0000256" key="5">
    <source>
        <dbReference type="ARBA" id="ARBA00023136"/>
    </source>
</evidence>
<dbReference type="InterPro" id="IPR036259">
    <property type="entry name" value="MFS_trans_sf"/>
</dbReference>
<feature type="transmembrane region" description="Helical" evidence="6">
    <location>
        <begin position="90"/>
        <end position="109"/>
    </location>
</feature>
<dbReference type="GO" id="GO:0022857">
    <property type="term" value="F:transmembrane transporter activity"/>
    <property type="evidence" value="ECO:0007669"/>
    <property type="project" value="InterPro"/>
</dbReference>
<proteinExistence type="predicted"/>
<keyword evidence="5 6" id="KW-0472">Membrane</keyword>
<evidence type="ECO:0000256" key="4">
    <source>
        <dbReference type="ARBA" id="ARBA00022989"/>
    </source>
</evidence>
<feature type="transmembrane region" description="Helical" evidence="6">
    <location>
        <begin position="370"/>
        <end position="392"/>
    </location>
</feature>